<dbReference type="InterPro" id="IPR039001">
    <property type="entry name" value="Pal"/>
</dbReference>
<evidence type="ECO:0000256" key="3">
    <source>
        <dbReference type="ARBA" id="ARBA00022729"/>
    </source>
</evidence>
<dbReference type="AlphaFoldDB" id="A0A7X9FRV9"/>
<feature type="signal peptide" evidence="11">
    <location>
        <begin position="1"/>
        <end position="20"/>
    </location>
</feature>
<dbReference type="InterPro" id="IPR006665">
    <property type="entry name" value="OmpA-like"/>
</dbReference>
<dbReference type="HAMAP" id="MF_02204">
    <property type="entry name" value="Pal"/>
    <property type="match status" value="1"/>
</dbReference>
<dbReference type="PANTHER" id="PTHR30329:SF21">
    <property type="entry name" value="LIPOPROTEIN YIAD-RELATED"/>
    <property type="match status" value="1"/>
</dbReference>
<dbReference type="InterPro" id="IPR014169">
    <property type="entry name" value="Pal_lipo_C"/>
</dbReference>
<reference evidence="13 14" key="1">
    <citation type="journal article" date="2020" name="Biotechnol. Biofuels">
        <title>New insights from the biogas microbiome by comprehensive genome-resolved metagenomics of nearly 1600 species originating from multiple anaerobic digesters.</title>
        <authorList>
            <person name="Campanaro S."/>
            <person name="Treu L."/>
            <person name="Rodriguez-R L.M."/>
            <person name="Kovalovszki A."/>
            <person name="Ziels R.M."/>
            <person name="Maus I."/>
            <person name="Zhu X."/>
            <person name="Kougias P.G."/>
            <person name="Basile A."/>
            <person name="Luo G."/>
            <person name="Schluter A."/>
            <person name="Konstantinidis K.T."/>
            <person name="Angelidaki I."/>
        </authorList>
    </citation>
    <scope>NUCLEOTIDE SEQUENCE [LARGE SCALE GENOMIC DNA]</scope>
    <source>
        <strain evidence="13">AS27yjCOA_65</strain>
    </source>
</reference>
<dbReference type="InterPro" id="IPR006664">
    <property type="entry name" value="OMP_bac"/>
</dbReference>
<keyword evidence="2" id="KW-0132">Cell division</keyword>
<dbReference type="NCBIfam" id="TIGR02802">
    <property type="entry name" value="Pal_lipo"/>
    <property type="match status" value="1"/>
</dbReference>
<keyword evidence="5" id="KW-0564">Palmitate</keyword>
<sequence length="171" mass="18554">MKKTLFSFLAILLAESFVFSGCSSTGDGEGNGISEQDLNAQEGRFGSGSIPSAEGEGIFKDVRFDYDSARVNDSGRQNVEYNAEVIRKNPGVKITLEGHCDERGTAEYNLALGDKRAKAVKSVLVSYGIPSSQLETISYGKEIPLDPGHDESAYAKNRRVHFAASRDLPNK</sequence>
<dbReference type="InterPro" id="IPR050330">
    <property type="entry name" value="Bact_OuterMem_StrucFunc"/>
</dbReference>
<evidence type="ECO:0000256" key="5">
    <source>
        <dbReference type="ARBA" id="ARBA00023139"/>
    </source>
</evidence>
<evidence type="ECO:0000256" key="9">
    <source>
        <dbReference type="HAMAP-Rule" id="MF_02204"/>
    </source>
</evidence>
<evidence type="ECO:0000256" key="2">
    <source>
        <dbReference type="ARBA" id="ARBA00022618"/>
    </source>
</evidence>
<gene>
    <name evidence="9 13" type="primary">pal</name>
    <name evidence="13" type="ORF">GYA55_08310</name>
</gene>
<dbReference type="PRINTS" id="PR01021">
    <property type="entry name" value="OMPADOMAIN"/>
</dbReference>
<protein>
    <recommendedName>
        <fullName evidence="9">Peptidoglycan-associated protein</fullName>
    </recommendedName>
</protein>
<evidence type="ECO:0000313" key="13">
    <source>
        <dbReference type="EMBL" id="NMC63158.1"/>
    </source>
</evidence>
<evidence type="ECO:0000256" key="1">
    <source>
        <dbReference type="ARBA" id="ARBA00004442"/>
    </source>
</evidence>
<evidence type="ECO:0000256" key="8">
    <source>
        <dbReference type="ARBA" id="ARBA00023306"/>
    </source>
</evidence>
<dbReference type="PANTHER" id="PTHR30329">
    <property type="entry name" value="STATOR ELEMENT OF FLAGELLAR MOTOR COMPLEX"/>
    <property type="match status" value="1"/>
</dbReference>
<dbReference type="GO" id="GO:0009279">
    <property type="term" value="C:cell outer membrane"/>
    <property type="evidence" value="ECO:0007669"/>
    <property type="project" value="UniProtKB-SubCell"/>
</dbReference>
<evidence type="ECO:0000256" key="6">
    <source>
        <dbReference type="ARBA" id="ARBA00023237"/>
    </source>
</evidence>
<dbReference type="CDD" id="cd07185">
    <property type="entry name" value="OmpA_C-like"/>
    <property type="match status" value="1"/>
</dbReference>
<organism evidence="13 14">
    <name type="scientific">SAR324 cluster bacterium</name>
    <dbReference type="NCBI Taxonomy" id="2024889"/>
    <lineage>
        <taxon>Bacteria</taxon>
        <taxon>Deltaproteobacteria</taxon>
        <taxon>SAR324 cluster</taxon>
    </lineage>
</organism>
<comment type="caution">
    <text evidence="13">The sequence shown here is derived from an EMBL/GenBank/DDBJ whole genome shotgun (WGS) entry which is preliminary data.</text>
</comment>
<keyword evidence="7 13" id="KW-0449">Lipoprotein</keyword>
<evidence type="ECO:0000259" key="12">
    <source>
        <dbReference type="PROSITE" id="PS51123"/>
    </source>
</evidence>
<proteinExistence type="inferred from homology"/>
<accession>A0A7X9FRV9</accession>
<evidence type="ECO:0000256" key="11">
    <source>
        <dbReference type="SAM" id="SignalP"/>
    </source>
</evidence>
<evidence type="ECO:0000256" key="7">
    <source>
        <dbReference type="ARBA" id="ARBA00023288"/>
    </source>
</evidence>
<evidence type="ECO:0000256" key="10">
    <source>
        <dbReference type="PROSITE-ProRule" id="PRU00473"/>
    </source>
</evidence>
<dbReference type="InterPro" id="IPR036737">
    <property type="entry name" value="OmpA-like_sf"/>
</dbReference>
<keyword evidence="6" id="KW-0998">Cell outer membrane</keyword>
<comment type="similarity">
    <text evidence="9">Belongs to the Pal lipoprotein family.</text>
</comment>
<comment type="subcellular location">
    <subcellularLocation>
        <location evidence="1">Cell outer membrane</location>
    </subcellularLocation>
</comment>
<dbReference type="Pfam" id="PF00691">
    <property type="entry name" value="OmpA"/>
    <property type="match status" value="1"/>
</dbReference>
<feature type="domain" description="OmpA-like" evidence="12">
    <location>
        <begin position="51"/>
        <end position="168"/>
    </location>
</feature>
<feature type="chain" id="PRO_5030669237" description="Peptidoglycan-associated protein" evidence="11">
    <location>
        <begin position="21"/>
        <end position="171"/>
    </location>
</feature>
<name>A0A7X9FRV9_9DELT</name>
<keyword evidence="4 10" id="KW-0472">Membrane</keyword>
<dbReference type="SUPFAM" id="SSF103088">
    <property type="entry name" value="OmpA-like"/>
    <property type="match status" value="1"/>
</dbReference>
<evidence type="ECO:0000256" key="4">
    <source>
        <dbReference type="ARBA" id="ARBA00023136"/>
    </source>
</evidence>
<dbReference type="Proteomes" id="UP000524246">
    <property type="component" value="Unassembled WGS sequence"/>
</dbReference>
<dbReference type="Gene3D" id="3.30.1330.60">
    <property type="entry name" value="OmpA-like domain"/>
    <property type="match status" value="1"/>
</dbReference>
<evidence type="ECO:0000313" key="14">
    <source>
        <dbReference type="Proteomes" id="UP000524246"/>
    </source>
</evidence>
<keyword evidence="8" id="KW-0131">Cell cycle</keyword>
<keyword evidence="3 11" id="KW-0732">Signal</keyword>
<dbReference type="PROSITE" id="PS51123">
    <property type="entry name" value="OMPA_2"/>
    <property type="match status" value="1"/>
</dbReference>
<dbReference type="EMBL" id="JAAZON010000369">
    <property type="protein sequence ID" value="NMC63158.1"/>
    <property type="molecule type" value="Genomic_DNA"/>
</dbReference>
<dbReference type="GO" id="GO:0051301">
    <property type="term" value="P:cell division"/>
    <property type="evidence" value="ECO:0007669"/>
    <property type="project" value="UniProtKB-KW"/>
</dbReference>